<dbReference type="PROSITE" id="PS50109">
    <property type="entry name" value="HIS_KIN"/>
    <property type="match status" value="1"/>
</dbReference>
<dbReference type="GO" id="GO:0006355">
    <property type="term" value="P:regulation of DNA-templated transcription"/>
    <property type="evidence" value="ECO:0007669"/>
    <property type="project" value="InterPro"/>
</dbReference>
<accession>A0A518KDC1</accession>
<dbReference type="Proteomes" id="UP000316426">
    <property type="component" value="Chromosome"/>
</dbReference>
<dbReference type="InterPro" id="IPR000014">
    <property type="entry name" value="PAS"/>
</dbReference>
<evidence type="ECO:0000256" key="9">
    <source>
        <dbReference type="SAM" id="MobiDB-lite"/>
    </source>
</evidence>
<dbReference type="SMART" id="SM00387">
    <property type="entry name" value="HATPase_c"/>
    <property type="match status" value="1"/>
</dbReference>
<dbReference type="SUPFAM" id="SSF55874">
    <property type="entry name" value="ATPase domain of HSP90 chaperone/DNA topoisomerase II/histidine kinase"/>
    <property type="match status" value="1"/>
</dbReference>
<evidence type="ECO:0000313" key="14">
    <source>
        <dbReference type="Proteomes" id="UP000316426"/>
    </source>
</evidence>
<dbReference type="PANTHER" id="PTHR43065">
    <property type="entry name" value="SENSOR HISTIDINE KINASE"/>
    <property type="match status" value="1"/>
</dbReference>
<dbReference type="InterPro" id="IPR005467">
    <property type="entry name" value="His_kinase_dom"/>
</dbReference>
<keyword evidence="7" id="KW-0067">ATP-binding</keyword>
<keyword evidence="10" id="KW-0812">Transmembrane</keyword>
<dbReference type="InterPro" id="IPR003594">
    <property type="entry name" value="HATPase_dom"/>
</dbReference>
<evidence type="ECO:0000256" key="2">
    <source>
        <dbReference type="ARBA" id="ARBA00012438"/>
    </source>
</evidence>
<dbReference type="CDD" id="cd00130">
    <property type="entry name" value="PAS"/>
    <property type="match status" value="1"/>
</dbReference>
<dbReference type="InterPro" id="IPR013767">
    <property type="entry name" value="PAS_fold"/>
</dbReference>
<feature type="transmembrane region" description="Helical" evidence="10">
    <location>
        <begin position="171"/>
        <end position="191"/>
    </location>
</feature>
<dbReference type="Pfam" id="PF02518">
    <property type="entry name" value="HATPase_c"/>
    <property type="match status" value="1"/>
</dbReference>
<evidence type="ECO:0000256" key="6">
    <source>
        <dbReference type="ARBA" id="ARBA00022777"/>
    </source>
</evidence>
<keyword evidence="8" id="KW-0902">Two-component regulatory system</keyword>
<dbReference type="RefSeq" id="WP_145115736.1">
    <property type="nucleotide sequence ID" value="NZ_CP036349.1"/>
</dbReference>
<dbReference type="Pfam" id="PF00989">
    <property type="entry name" value="PAS"/>
    <property type="match status" value="1"/>
</dbReference>
<dbReference type="GO" id="GO:0005524">
    <property type="term" value="F:ATP binding"/>
    <property type="evidence" value="ECO:0007669"/>
    <property type="project" value="UniProtKB-KW"/>
</dbReference>
<dbReference type="CDD" id="cd00082">
    <property type="entry name" value="HisKA"/>
    <property type="match status" value="1"/>
</dbReference>
<proteinExistence type="predicted"/>
<feature type="domain" description="PAS" evidence="12">
    <location>
        <begin position="229"/>
        <end position="299"/>
    </location>
</feature>
<keyword evidence="4 13" id="KW-0808">Transferase</keyword>
<dbReference type="InterPro" id="IPR003661">
    <property type="entry name" value="HisK_dim/P_dom"/>
</dbReference>
<reference evidence="13 14" key="1">
    <citation type="submission" date="2019-02" db="EMBL/GenBank/DDBJ databases">
        <title>Deep-cultivation of Planctomycetes and their phenomic and genomic characterization uncovers novel biology.</title>
        <authorList>
            <person name="Wiegand S."/>
            <person name="Jogler M."/>
            <person name="Boedeker C."/>
            <person name="Pinto D."/>
            <person name="Vollmers J."/>
            <person name="Rivas-Marin E."/>
            <person name="Kohn T."/>
            <person name="Peeters S.H."/>
            <person name="Heuer A."/>
            <person name="Rast P."/>
            <person name="Oberbeckmann S."/>
            <person name="Bunk B."/>
            <person name="Jeske O."/>
            <person name="Meyerdierks A."/>
            <person name="Storesund J.E."/>
            <person name="Kallscheuer N."/>
            <person name="Luecker S."/>
            <person name="Lage O.M."/>
            <person name="Pohl T."/>
            <person name="Merkel B.J."/>
            <person name="Hornburger P."/>
            <person name="Mueller R.-W."/>
            <person name="Bruemmer F."/>
            <person name="Labrenz M."/>
            <person name="Spormann A.M."/>
            <person name="Op den Camp H."/>
            <person name="Overmann J."/>
            <person name="Amann R."/>
            <person name="Jetten M.S.M."/>
            <person name="Mascher T."/>
            <person name="Medema M.H."/>
            <person name="Devos D.P."/>
            <person name="Kaster A.-K."/>
            <person name="Ovreas L."/>
            <person name="Rohde M."/>
            <person name="Galperin M.Y."/>
            <person name="Jogler C."/>
        </authorList>
    </citation>
    <scope>NUCLEOTIDE SEQUENCE [LARGE SCALE GENOMIC DNA]</scope>
    <source>
        <strain evidence="13 14">Spa11</strain>
    </source>
</reference>
<name>A0A518KDC1_9BACT</name>
<dbReference type="Gene3D" id="3.30.565.10">
    <property type="entry name" value="Histidine kinase-like ATPase, C-terminal domain"/>
    <property type="match status" value="1"/>
</dbReference>
<dbReference type="InterPro" id="IPR004358">
    <property type="entry name" value="Sig_transdc_His_kin-like_C"/>
</dbReference>
<dbReference type="PRINTS" id="PR00344">
    <property type="entry name" value="BCTRLSENSOR"/>
</dbReference>
<dbReference type="SMART" id="SM00091">
    <property type="entry name" value="PAS"/>
    <property type="match status" value="1"/>
</dbReference>
<dbReference type="Gene3D" id="3.30.450.20">
    <property type="entry name" value="PAS domain"/>
    <property type="match status" value="1"/>
</dbReference>
<evidence type="ECO:0000256" key="10">
    <source>
        <dbReference type="SAM" id="Phobius"/>
    </source>
</evidence>
<dbReference type="InterPro" id="IPR036097">
    <property type="entry name" value="HisK_dim/P_sf"/>
</dbReference>
<feature type="domain" description="Histidine kinase" evidence="11">
    <location>
        <begin position="369"/>
        <end position="604"/>
    </location>
</feature>
<dbReference type="NCBIfam" id="TIGR00229">
    <property type="entry name" value="sensory_box"/>
    <property type="match status" value="1"/>
</dbReference>
<comment type="catalytic activity">
    <reaction evidence="1">
        <text>ATP + protein L-histidine = ADP + protein N-phospho-L-histidine.</text>
        <dbReference type="EC" id="2.7.13.3"/>
    </reaction>
</comment>
<feature type="transmembrane region" description="Helical" evidence="10">
    <location>
        <begin position="16"/>
        <end position="38"/>
    </location>
</feature>
<dbReference type="SUPFAM" id="SSF47384">
    <property type="entry name" value="Homodimeric domain of signal transducing histidine kinase"/>
    <property type="match status" value="1"/>
</dbReference>
<evidence type="ECO:0000256" key="4">
    <source>
        <dbReference type="ARBA" id="ARBA00022679"/>
    </source>
</evidence>
<evidence type="ECO:0000259" key="12">
    <source>
        <dbReference type="PROSITE" id="PS50112"/>
    </source>
</evidence>
<dbReference type="InterPro" id="IPR036890">
    <property type="entry name" value="HATPase_C_sf"/>
</dbReference>
<dbReference type="KEGG" id="bmei:Spa11_40110"/>
<keyword evidence="10" id="KW-1133">Transmembrane helix</keyword>
<evidence type="ECO:0000313" key="13">
    <source>
        <dbReference type="EMBL" id="QDV75788.1"/>
    </source>
</evidence>
<evidence type="ECO:0000256" key="7">
    <source>
        <dbReference type="ARBA" id="ARBA00022840"/>
    </source>
</evidence>
<dbReference type="GO" id="GO:0000155">
    <property type="term" value="F:phosphorelay sensor kinase activity"/>
    <property type="evidence" value="ECO:0007669"/>
    <property type="project" value="InterPro"/>
</dbReference>
<dbReference type="InterPro" id="IPR035965">
    <property type="entry name" value="PAS-like_dom_sf"/>
</dbReference>
<evidence type="ECO:0000256" key="8">
    <source>
        <dbReference type="ARBA" id="ARBA00023012"/>
    </source>
</evidence>
<keyword evidence="14" id="KW-1185">Reference proteome</keyword>
<dbReference type="PROSITE" id="PS50112">
    <property type="entry name" value="PAS"/>
    <property type="match status" value="1"/>
</dbReference>
<dbReference type="PANTHER" id="PTHR43065:SF46">
    <property type="entry name" value="C4-DICARBOXYLATE TRANSPORT SENSOR PROTEIN DCTB"/>
    <property type="match status" value="1"/>
</dbReference>
<sequence>MLPHALDPASSLRRRYLLGKVAIVCLSIASVASLEWALHACNRDAMIFQTVLGQVTQCQRLASAIDAMPAATLQPDTTPSGLEYTRVRDELVQGHERLKSQLATSLIDSTAQRDSLLMRLDAAFARLAKVDPQKALSEAEAADADYLLLVEEVGRQFVAETVNRTELHSGVGIGLLIASLILTAFVAVLVFEPAVQSIRQSYDAMVTRSGAIESKNVKAEETARSLRESLRFNDAILQTAADGIVVIDRQGKILSANPSAHRMFGLEPGSLIGSEVTTLMGSYDREHHHEYIAKYEQTGASSVIGQTRELVARRGDMDFFPIELSVAVMEWDGRRAYTGFLRDVSERRDLQNRLAQAEKLESIGRLAAGIAHEINTPLQFINANTQYLGEAFPLLAEAAAGGTATQPEKLEKIASTIQDAINDNVVGIARVSEIVKAMKEFSHPGEKLKSIGSVNTCVQSAVTITRNRWKGVADLELQLDEDLPACDVYVAELNQALLNLIVNAADAIGEANGSEAEPGKITIRTWADAETVNLVVEDSGPGVPDEVLAKIFDPFFTTKGVGKGTGQGLSIARDIIVKLHGGVLAVENRPEGGASFTIRLPLSTQPSPLPEEDPAAPKCPFAKASLA</sequence>
<protein>
    <recommendedName>
        <fullName evidence="2">histidine kinase</fullName>
        <ecNumber evidence="2">2.7.13.3</ecNumber>
    </recommendedName>
</protein>
<dbReference type="Gene3D" id="1.10.287.130">
    <property type="match status" value="1"/>
</dbReference>
<dbReference type="SUPFAM" id="SSF55785">
    <property type="entry name" value="PYP-like sensor domain (PAS domain)"/>
    <property type="match status" value="1"/>
</dbReference>
<keyword evidence="5" id="KW-0547">Nucleotide-binding</keyword>
<keyword evidence="3" id="KW-0597">Phosphoprotein</keyword>
<keyword evidence="10" id="KW-0472">Membrane</keyword>
<dbReference type="AlphaFoldDB" id="A0A518KDC1"/>
<evidence type="ECO:0000259" key="11">
    <source>
        <dbReference type="PROSITE" id="PS50109"/>
    </source>
</evidence>
<dbReference type="EC" id="2.7.13.3" evidence="2"/>
<dbReference type="EMBL" id="CP036349">
    <property type="protein sequence ID" value="QDV75788.1"/>
    <property type="molecule type" value="Genomic_DNA"/>
</dbReference>
<gene>
    <name evidence="13" type="primary">fixL_3</name>
    <name evidence="13" type="ORF">Spa11_40110</name>
</gene>
<evidence type="ECO:0000256" key="1">
    <source>
        <dbReference type="ARBA" id="ARBA00000085"/>
    </source>
</evidence>
<feature type="region of interest" description="Disordered" evidence="9">
    <location>
        <begin position="603"/>
        <end position="627"/>
    </location>
</feature>
<organism evidence="13 14">
    <name type="scientific">Botrimarina mediterranea</name>
    <dbReference type="NCBI Taxonomy" id="2528022"/>
    <lineage>
        <taxon>Bacteria</taxon>
        <taxon>Pseudomonadati</taxon>
        <taxon>Planctomycetota</taxon>
        <taxon>Planctomycetia</taxon>
        <taxon>Pirellulales</taxon>
        <taxon>Lacipirellulaceae</taxon>
        <taxon>Botrimarina</taxon>
    </lineage>
</organism>
<keyword evidence="6" id="KW-0418">Kinase</keyword>
<evidence type="ECO:0000256" key="3">
    <source>
        <dbReference type="ARBA" id="ARBA00022553"/>
    </source>
</evidence>
<evidence type="ECO:0000256" key="5">
    <source>
        <dbReference type="ARBA" id="ARBA00022741"/>
    </source>
</evidence>